<evidence type="ECO:0000313" key="9">
    <source>
        <dbReference type="EMBL" id="GGP25305.1"/>
    </source>
</evidence>
<dbReference type="GO" id="GO:0000428">
    <property type="term" value="C:DNA-directed RNA polymerase complex"/>
    <property type="evidence" value="ECO:0007669"/>
    <property type="project" value="UniProtKB-KW"/>
</dbReference>
<evidence type="ECO:0000256" key="3">
    <source>
        <dbReference type="ARBA" id="ARBA00023015"/>
    </source>
</evidence>
<dbReference type="Pfam" id="PF04542">
    <property type="entry name" value="Sigma70_r2"/>
    <property type="match status" value="1"/>
</dbReference>
<evidence type="ECO:0000313" key="10">
    <source>
        <dbReference type="Proteomes" id="UP000621859"/>
    </source>
</evidence>
<keyword evidence="5" id="KW-0238">DNA-binding</keyword>
<comment type="similarity">
    <text evidence="1">Belongs to the sigma-70 factor family. ECF subfamily.</text>
</comment>
<dbReference type="InterPro" id="IPR036388">
    <property type="entry name" value="WH-like_DNA-bd_sf"/>
</dbReference>
<dbReference type="SUPFAM" id="SSF88946">
    <property type="entry name" value="Sigma2 domain of RNA polymerase sigma factors"/>
    <property type="match status" value="1"/>
</dbReference>
<comment type="caution">
    <text evidence="9">The sequence shown here is derived from an EMBL/GenBank/DDBJ whole genome shotgun (WGS) entry which is preliminary data.</text>
</comment>
<evidence type="ECO:0000259" key="7">
    <source>
        <dbReference type="Pfam" id="PF04542"/>
    </source>
</evidence>
<keyword evidence="10" id="KW-1185">Reference proteome</keyword>
<feature type="domain" description="RNA polymerase sigma-70 region 2" evidence="7">
    <location>
        <begin position="11"/>
        <end position="76"/>
    </location>
</feature>
<evidence type="ECO:0000256" key="6">
    <source>
        <dbReference type="ARBA" id="ARBA00023163"/>
    </source>
</evidence>
<accession>A0ABQ2PJ89</accession>
<dbReference type="InterPro" id="IPR013324">
    <property type="entry name" value="RNA_pol_sigma_r3/r4-like"/>
</dbReference>
<dbReference type="PANTHER" id="PTHR43133:SF8">
    <property type="entry name" value="RNA POLYMERASE SIGMA FACTOR HI_1459-RELATED"/>
    <property type="match status" value="1"/>
</dbReference>
<organism evidence="9 10">
    <name type="scientific">Silvimonas amylolytica</name>
    <dbReference type="NCBI Taxonomy" id="449663"/>
    <lineage>
        <taxon>Bacteria</taxon>
        <taxon>Pseudomonadati</taxon>
        <taxon>Pseudomonadota</taxon>
        <taxon>Betaproteobacteria</taxon>
        <taxon>Neisseriales</taxon>
        <taxon>Chitinibacteraceae</taxon>
        <taxon>Silvimonas</taxon>
    </lineage>
</organism>
<dbReference type="InterPro" id="IPR007627">
    <property type="entry name" value="RNA_pol_sigma70_r2"/>
</dbReference>
<dbReference type="PANTHER" id="PTHR43133">
    <property type="entry name" value="RNA POLYMERASE ECF-TYPE SIGMA FACTO"/>
    <property type="match status" value="1"/>
</dbReference>
<evidence type="ECO:0000259" key="8">
    <source>
        <dbReference type="Pfam" id="PF08281"/>
    </source>
</evidence>
<dbReference type="Gene3D" id="1.10.1740.10">
    <property type="match status" value="1"/>
</dbReference>
<comment type="subunit">
    <text evidence="2">Interacts transiently with the RNA polymerase catalytic core formed by RpoA, RpoB, RpoC and RpoZ (2 alpha, 1 beta, 1 beta' and 1 omega subunit) to form the RNA polymerase holoenzyme that can initiate transcription.</text>
</comment>
<dbReference type="RefSeq" id="WP_188690471.1">
    <property type="nucleotide sequence ID" value="NZ_BMLY01000001.1"/>
</dbReference>
<dbReference type="SUPFAM" id="SSF88659">
    <property type="entry name" value="Sigma3 and sigma4 domains of RNA polymerase sigma factors"/>
    <property type="match status" value="1"/>
</dbReference>
<evidence type="ECO:0000256" key="5">
    <source>
        <dbReference type="ARBA" id="ARBA00023125"/>
    </source>
</evidence>
<feature type="domain" description="RNA polymerase sigma factor 70 region 4 type 2" evidence="8">
    <location>
        <begin position="116"/>
        <end position="161"/>
    </location>
</feature>
<dbReference type="Gene3D" id="1.10.10.10">
    <property type="entry name" value="Winged helix-like DNA-binding domain superfamily/Winged helix DNA-binding domain"/>
    <property type="match status" value="1"/>
</dbReference>
<evidence type="ECO:0000256" key="1">
    <source>
        <dbReference type="ARBA" id="ARBA00010641"/>
    </source>
</evidence>
<keyword evidence="9" id="KW-0240">DNA-directed RNA polymerase</keyword>
<keyword evidence="6" id="KW-0804">Transcription</keyword>
<evidence type="ECO:0000256" key="2">
    <source>
        <dbReference type="ARBA" id="ARBA00011344"/>
    </source>
</evidence>
<dbReference type="InterPro" id="IPR013325">
    <property type="entry name" value="RNA_pol_sigma_r2"/>
</dbReference>
<dbReference type="NCBIfam" id="TIGR02937">
    <property type="entry name" value="sigma70-ECF"/>
    <property type="match status" value="1"/>
</dbReference>
<keyword evidence="4" id="KW-0731">Sigma factor</keyword>
<name>A0ABQ2PJ89_9NEIS</name>
<dbReference type="EMBL" id="BMLY01000001">
    <property type="protein sequence ID" value="GGP25305.1"/>
    <property type="molecule type" value="Genomic_DNA"/>
</dbReference>
<dbReference type="Proteomes" id="UP000621859">
    <property type="component" value="Unassembled WGS sequence"/>
</dbReference>
<proteinExistence type="inferred from homology"/>
<gene>
    <name evidence="9" type="ORF">GCM10010971_11240</name>
</gene>
<protein>
    <submittedName>
        <fullName evidence="9">DNA-directed RNA polymerase sigma-70 factor</fullName>
    </submittedName>
</protein>
<evidence type="ECO:0000256" key="4">
    <source>
        <dbReference type="ARBA" id="ARBA00023082"/>
    </source>
</evidence>
<dbReference type="Gene3D" id="3.10.450.50">
    <property type="match status" value="1"/>
</dbReference>
<dbReference type="SUPFAM" id="SSF54427">
    <property type="entry name" value="NTF2-like"/>
    <property type="match status" value="1"/>
</dbReference>
<dbReference type="InterPro" id="IPR013249">
    <property type="entry name" value="RNA_pol_sigma70_r4_t2"/>
</dbReference>
<reference evidence="10" key="1">
    <citation type="journal article" date="2019" name="Int. J. Syst. Evol. Microbiol.">
        <title>The Global Catalogue of Microorganisms (GCM) 10K type strain sequencing project: providing services to taxonomists for standard genome sequencing and annotation.</title>
        <authorList>
            <consortium name="The Broad Institute Genomics Platform"/>
            <consortium name="The Broad Institute Genome Sequencing Center for Infectious Disease"/>
            <person name="Wu L."/>
            <person name="Ma J."/>
        </authorList>
    </citation>
    <scope>NUCLEOTIDE SEQUENCE [LARGE SCALE GENOMIC DNA]</scope>
    <source>
        <strain evidence="10">CGMCC 1.8860</strain>
    </source>
</reference>
<dbReference type="InterPro" id="IPR032710">
    <property type="entry name" value="NTF2-like_dom_sf"/>
</dbReference>
<dbReference type="Pfam" id="PF08281">
    <property type="entry name" value="Sigma70_r4_2"/>
    <property type="match status" value="1"/>
</dbReference>
<keyword evidence="3" id="KW-0805">Transcription regulation</keyword>
<sequence length="296" mass="33281">MHQGRAQFLALVQEVRPELHRYCARMTGSIADGEDVVQDTLARAYFELAELNELPPLRPWLFRIAHNRAIDVLRSREYRKSESLDATVDMAGDAALEPGSVWSRADDVHCAVSRFMELPATQRSCVILMDVLEYSLEEMADMLDLSVPAIKAALHRGRTRLRALAQTQLPAPARRLASPTIVRYAALFNAHDWDGVRAMLVDDVRLDLVGRMKATGRDALTYFTNYAGASGWGLAPAWLDGREVLAVYRDRADPRPGYFIELEFIGDRIIGIRDFRYVPYIASEAEFVSIDTGADH</sequence>
<dbReference type="InterPro" id="IPR039425">
    <property type="entry name" value="RNA_pol_sigma-70-like"/>
</dbReference>
<dbReference type="InterPro" id="IPR014284">
    <property type="entry name" value="RNA_pol_sigma-70_dom"/>
</dbReference>